<evidence type="ECO:0000313" key="1">
    <source>
        <dbReference type="EMBL" id="MBU2690467.1"/>
    </source>
</evidence>
<reference evidence="1" key="1">
    <citation type="submission" date="2021-05" db="EMBL/GenBank/DDBJ databases">
        <title>Energy efficiency and biological interactions define the core microbiome of deep oligotrophic groundwater.</title>
        <authorList>
            <person name="Mehrshad M."/>
            <person name="Lopez-Fernandez M."/>
            <person name="Bell E."/>
            <person name="Bernier-Latmani R."/>
            <person name="Bertilsson S."/>
            <person name="Dopson M."/>
        </authorList>
    </citation>
    <scope>NUCLEOTIDE SEQUENCE</scope>
    <source>
        <strain evidence="1">Modern_marine.mb.64</strain>
    </source>
</reference>
<dbReference type="Proteomes" id="UP000777784">
    <property type="component" value="Unassembled WGS sequence"/>
</dbReference>
<gene>
    <name evidence="1" type="ORF">KJ970_06020</name>
</gene>
<proteinExistence type="predicted"/>
<organism evidence="1 2">
    <name type="scientific">Eiseniibacteriota bacterium</name>
    <dbReference type="NCBI Taxonomy" id="2212470"/>
    <lineage>
        <taxon>Bacteria</taxon>
        <taxon>Candidatus Eiseniibacteriota</taxon>
    </lineage>
</organism>
<sequence length="593" mass="67270">MSKTDHKMTRHKSGCETKPLGCLRKATAGCGWVSLAFICLLLTLFPQISLGQTPDVSQNDSLDTAIPNPQERLPFELPEVVVRGEDLSLIVGGRHLEADQPSLELSPLGRPQISNPPHPVLNWLRQRPFQLHPSVPAAASRPRSFLECRGGPLPDAGLRFITAGGKDTAWRLDARGEWAEDPVPDTNRRALSVKYQAARGFWPQDRWSLRGEFSARRSDWDLPALHVKGPQRFTGTRFGYDRFGHHSGLALQFEGAGFESMNNMEASHWASTELRWDYSLKSSHPELRRPEFSLWGKGIWSEQSGRNEVYPASALFEDPNHSWAPWRSLGEAQAGTWIAESADLDLWLGVQGLWDQERVFLSPHILARWSLRPHRMILWSEVVSRVQLDPWWEESLNRDYAVQDLHRESTLELPAFKIGGDWESAGWRLRAEAALRRLRSPRTWIEDEISGFYLPVTTQGRWIGDGRVVWSSPAGKRHSFELAAGFFHDGAGDGDINSEVITFQPPLWVKLTATSGWGPYTAGLTVEGWGETPQDNEESLPEWMTATLELGRFMGSIGRFWFRVNNIMNDPAKRWTFVDGSQRSYHLGWDLYF</sequence>
<evidence type="ECO:0000313" key="2">
    <source>
        <dbReference type="Proteomes" id="UP000777784"/>
    </source>
</evidence>
<comment type="caution">
    <text evidence="1">The sequence shown here is derived from an EMBL/GenBank/DDBJ whole genome shotgun (WGS) entry which is preliminary data.</text>
</comment>
<dbReference type="AlphaFoldDB" id="A0A948RVW8"/>
<dbReference type="EMBL" id="JAHJDP010000032">
    <property type="protein sequence ID" value="MBU2690467.1"/>
    <property type="molecule type" value="Genomic_DNA"/>
</dbReference>
<protein>
    <submittedName>
        <fullName evidence="1">Uncharacterized protein</fullName>
    </submittedName>
</protein>
<name>A0A948RVW8_UNCEI</name>
<accession>A0A948RVW8</accession>